<evidence type="ECO:0000313" key="2">
    <source>
        <dbReference type="EMBL" id="KAG0011582.1"/>
    </source>
</evidence>
<sequence length="290" mass="32795">MGNTQSISYRRKKLPLKKRHSGETSENLVPVQPLDGAALLDKLPPEIWHLVFSFLYPSELARASQVCQKFYHTIFSLQIWASIQKVALYRDGPVKLLANVPTLTSYALFVFANSLQICEQCFRKCDGISSTSSSTGWRGDNLLDFDIERETLGLSVGLSAMPLPVLLPWTKSGIRLCQQCRRQHFDCYPEPIPPAFKGKRLRRKDIRNRLHLCDEEILQLKRFGCGATAFSFCAEDALRTARIIYGGDVGIAAVGSSLSELLDRSKFRVYAYQNKWDILNEGETWKCIAP</sequence>
<feature type="domain" description="F-box" evidence="1">
    <location>
        <begin position="37"/>
        <end position="83"/>
    </location>
</feature>
<keyword evidence="3" id="KW-1185">Reference proteome</keyword>
<dbReference type="CDD" id="cd09917">
    <property type="entry name" value="F-box_SF"/>
    <property type="match status" value="1"/>
</dbReference>
<accession>A0A9P6SYX3</accession>
<dbReference type="SMART" id="SM00256">
    <property type="entry name" value="FBOX"/>
    <property type="match status" value="1"/>
</dbReference>
<protein>
    <recommendedName>
        <fullName evidence="1">F-box domain-containing protein</fullName>
    </recommendedName>
</protein>
<organism evidence="2 3">
    <name type="scientific">Entomortierella chlamydospora</name>
    <dbReference type="NCBI Taxonomy" id="101097"/>
    <lineage>
        <taxon>Eukaryota</taxon>
        <taxon>Fungi</taxon>
        <taxon>Fungi incertae sedis</taxon>
        <taxon>Mucoromycota</taxon>
        <taxon>Mortierellomycotina</taxon>
        <taxon>Mortierellomycetes</taxon>
        <taxon>Mortierellales</taxon>
        <taxon>Mortierellaceae</taxon>
        <taxon>Entomortierella</taxon>
    </lineage>
</organism>
<dbReference type="Proteomes" id="UP000703661">
    <property type="component" value="Unassembled WGS sequence"/>
</dbReference>
<dbReference type="AlphaFoldDB" id="A0A9P6SYX3"/>
<comment type="caution">
    <text evidence="2">The sequence shown here is derived from an EMBL/GenBank/DDBJ whole genome shotgun (WGS) entry which is preliminary data.</text>
</comment>
<evidence type="ECO:0000313" key="3">
    <source>
        <dbReference type="Proteomes" id="UP000703661"/>
    </source>
</evidence>
<dbReference type="PROSITE" id="PS50181">
    <property type="entry name" value="FBOX"/>
    <property type="match status" value="1"/>
</dbReference>
<name>A0A9P6SYX3_9FUNG</name>
<dbReference type="Pfam" id="PF12937">
    <property type="entry name" value="F-box-like"/>
    <property type="match status" value="1"/>
</dbReference>
<dbReference type="Gene3D" id="1.20.1280.50">
    <property type="match status" value="1"/>
</dbReference>
<dbReference type="InterPro" id="IPR036047">
    <property type="entry name" value="F-box-like_dom_sf"/>
</dbReference>
<gene>
    <name evidence="2" type="ORF">BGZ80_000582</name>
</gene>
<dbReference type="InterPro" id="IPR001810">
    <property type="entry name" value="F-box_dom"/>
</dbReference>
<proteinExistence type="predicted"/>
<reference evidence="2" key="1">
    <citation type="journal article" date="2020" name="Fungal Divers.">
        <title>Resolving the Mortierellaceae phylogeny through synthesis of multi-gene phylogenetics and phylogenomics.</title>
        <authorList>
            <person name="Vandepol N."/>
            <person name="Liber J."/>
            <person name="Desiro A."/>
            <person name="Na H."/>
            <person name="Kennedy M."/>
            <person name="Barry K."/>
            <person name="Grigoriev I.V."/>
            <person name="Miller A.N."/>
            <person name="O'Donnell K."/>
            <person name="Stajich J.E."/>
            <person name="Bonito G."/>
        </authorList>
    </citation>
    <scope>NUCLEOTIDE SEQUENCE</scope>
    <source>
        <strain evidence="2">NRRL 2769</strain>
    </source>
</reference>
<evidence type="ECO:0000259" key="1">
    <source>
        <dbReference type="PROSITE" id="PS50181"/>
    </source>
</evidence>
<dbReference type="SUPFAM" id="SSF81383">
    <property type="entry name" value="F-box domain"/>
    <property type="match status" value="1"/>
</dbReference>
<dbReference type="EMBL" id="JAAAID010001121">
    <property type="protein sequence ID" value="KAG0011582.1"/>
    <property type="molecule type" value="Genomic_DNA"/>
</dbReference>